<feature type="non-terminal residue" evidence="1">
    <location>
        <position position="1"/>
    </location>
</feature>
<dbReference type="EMBL" id="JAGIZQ010000001">
    <property type="protein sequence ID" value="KAH6649297.1"/>
    <property type="molecule type" value="Genomic_DNA"/>
</dbReference>
<accession>A0ACB7PJC0</accession>
<evidence type="ECO:0000313" key="2">
    <source>
        <dbReference type="Proteomes" id="UP000724584"/>
    </source>
</evidence>
<proteinExistence type="predicted"/>
<comment type="caution">
    <text evidence="1">The sequence shown here is derived from an EMBL/GenBank/DDBJ whole genome shotgun (WGS) entry which is preliminary data.</text>
</comment>
<gene>
    <name evidence="1" type="ORF">F5144DRAFT_475921</name>
</gene>
<dbReference type="Proteomes" id="UP000724584">
    <property type="component" value="Unassembled WGS sequence"/>
</dbReference>
<name>A0ACB7PJC0_9PEZI</name>
<evidence type="ECO:0000313" key="1">
    <source>
        <dbReference type="EMBL" id="KAH6649297.1"/>
    </source>
</evidence>
<feature type="non-terminal residue" evidence="1">
    <location>
        <position position="178"/>
    </location>
</feature>
<reference evidence="1 2" key="1">
    <citation type="journal article" date="2021" name="Nat. Commun.">
        <title>Genetic determinants of endophytism in the Arabidopsis root mycobiome.</title>
        <authorList>
            <person name="Mesny F."/>
            <person name="Miyauchi S."/>
            <person name="Thiergart T."/>
            <person name="Pickel B."/>
            <person name="Atanasova L."/>
            <person name="Karlsson M."/>
            <person name="Huettel B."/>
            <person name="Barry K.W."/>
            <person name="Haridas S."/>
            <person name="Chen C."/>
            <person name="Bauer D."/>
            <person name="Andreopoulos W."/>
            <person name="Pangilinan J."/>
            <person name="LaButti K."/>
            <person name="Riley R."/>
            <person name="Lipzen A."/>
            <person name="Clum A."/>
            <person name="Drula E."/>
            <person name="Henrissat B."/>
            <person name="Kohler A."/>
            <person name="Grigoriev I.V."/>
            <person name="Martin F.M."/>
            <person name="Hacquard S."/>
        </authorList>
    </citation>
    <scope>NUCLEOTIDE SEQUENCE [LARGE SCALE GENOMIC DNA]</scope>
    <source>
        <strain evidence="1 2">MPI-SDFR-AT-0079</strain>
    </source>
</reference>
<sequence length="178" mass="19933">FHGGVYIQYDRADALRYASWAVESPSTTKYIHLNLFCDVSWGAQYDSGGIAVVFLNWLPTYGSEKATRQLYQSAWPIYPLHGSGVGELLAVSECLHTASRELERHADSPTLAGKTVVVRIFNDNRNNLEFLQGTRSVSASFYTTAAPVLRSILQQSKSLHHHGVDVRLELHWIPGHHN</sequence>
<protein>
    <submittedName>
        <fullName evidence="1">Uncharacterized protein</fullName>
    </submittedName>
</protein>
<organism evidence="1 2">
    <name type="scientific">Chaetomium tenue</name>
    <dbReference type="NCBI Taxonomy" id="1854479"/>
    <lineage>
        <taxon>Eukaryota</taxon>
        <taxon>Fungi</taxon>
        <taxon>Dikarya</taxon>
        <taxon>Ascomycota</taxon>
        <taxon>Pezizomycotina</taxon>
        <taxon>Sordariomycetes</taxon>
        <taxon>Sordariomycetidae</taxon>
        <taxon>Sordariales</taxon>
        <taxon>Chaetomiaceae</taxon>
        <taxon>Chaetomium</taxon>
    </lineage>
</organism>
<keyword evidence="2" id="KW-1185">Reference proteome</keyword>